<dbReference type="PANTHER" id="PTHR45835">
    <property type="entry name" value="YALI0A06105P"/>
    <property type="match status" value="1"/>
</dbReference>
<reference evidence="4" key="1">
    <citation type="submission" date="2017-03" db="EMBL/GenBank/DDBJ databases">
        <title>Phytopthora megakarya and P. palmivora, two closely related causual agents of cacao black pod achieved similar genome size and gene model numbers by different mechanisms.</title>
        <authorList>
            <person name="Ali S."/>
            <person name="Shao J."/>
            <person name="Larry D.J."/>
            <person name="Kronmiller B."/>
            <person name="Shen D."/>
            <person name="Strem M.D."/>
            <person name="Melnick R.L."/>
            <person name="Guiltinan M.J."/>
            <person name="Tyler B.M."/>
            <person name="Meinhardt L.W."/>
            <person name="Bailey B.A."/>
        </authorList>
    </citation>
    <scope>NUCLEOTIDE SEQUENCE [LARGE SCALE GENOMIC DNA]</scope>
    <source>
        <strain evidence="4">zdho120</strain>
    </source>
</reference>
<dbReference type="GO" id="GO:0003676">
    <property type="term" value="F:nucleic acid binding"/>
    <property type="evidence" value="ECO:0007669"/>
    <property type="project" value="InterPro"/>
</dbReference>
<dbReference type="OrthoDB" id="123497at2759"/>
<protein>
    <submittedName>
        <fullName evidence="3">Retrotransposon protein</fullName>
    </submittedName>
</protein>
<name>A0A225VAA0_9STRA</name>
<dbReference type="InterPro" id="IPR056924">
    <property type="entry name" value="SH3_Tf2-1"/>
</dbReference>
<feature type="chain" id="PRO_5012940247" evidence="1">
    <location>
        <begin position="16"/>
        <end position="294"/>
    </location>
</feature>
<dbReference type="STRING" id="4795.A0A225VAA0"/>
<accession>A0A225VAA0</accession>
<keyword evidence="4" id="KW-1185">Reference proteome</keyword>
<dbReference type="AlphaFoldDB" id="A0A225VAA0"/>
<dbReference type="EMBL" id="NBNE01006035">
    <property type="protein sequence ID" value="OWZ02636.1"/>
    <property type="molecule type" value="Genomic_DNA"/>
</dbReference>
<evidence type="ECO:0000313" key="4">
    <source>
        <dbReference type="Proteomes" id="UP000198211"/>
    </source>
</evidence>
<sequence>MFVFTGFLVLSSAIAIHDFCLRFDKRLLHDKVLNFVTAFKPSTDGRNERSHRFTNDYFRAFISPRQNGWDKLLPMAEFAYNVRHHSSIDMSPFEADLGYLPRAIDDLAVLDRPQPNRDALRFTAHIHAVLQRWRDSLATAQGRMKHYYDCNRPDIPITVGDQVLLDTRHLDLAHIGAQRRRKFAAHFIGPYKVVAATTPDTYKLALPPGIRLHDEFHNSYLRRYIEDTNPNRLPTYPDSLLAMEVKECKSVRLLVIAPTEVLGNSKFAGIAETSLLRGSQRPTYTKLQGSLLSI</sequence>
<gene>
    <name evidence="3" type="ORF">PHMEG_00025769</name>
</gene>
<proteinExistence type="predicted"/>
<dbReference type="PANTHER" id="PTHR45835:SF99">
    <property type="entry name" value="CHROMO DOMAIN-CONTAINING PROTEIN-RELATED"/>
    <property type="match status" value="1"/>
</dbReference>
<dbReference type="InterPro" id="IPR036397">
    <property type="entry name" value="RNaseH_sf"/>
</dbReference>
<evidence type="ECO:0000259" key="2">
    <source>
        <dbReference type="Pfam" id="PF24626"/>
    </source>
</evidence>
<dbReference type="Pfam" id="PF24626">
    <property type="entry name" value="SH3_Tf2-1"/>
    <property type="match status" value="1"/>
</dbReference>
<evidence type="ECO:0000256" key="1">
    <source>
        <dbReference type="SAM" id="SignalP"/>
    </source>
</evidence>
<comment type="caution">
    <text evidence="3">The sequence shown here is derived from an EMBL/GenBank/DDBJ whole genome shotgun (WGS) entry which is preliminary data.</text>
</comment>
<dbReference type="Proteomes" id="UP000198211">
    <property type="component" value="Unassembled WGS sequence"/>
</dbReference>
<feature type="domain" description="Tf2-1-like SH3-like" evidence="2">
    <location>
        <begin position="160"/>
        <end position="224"/>
    </location>
</feature>
<dbReference type="InterPro" id="IPR012337">
    <property type="entry name" value="RNaseH-like_sf"/>
</dbReference>
<feature type="signal peptide" evidence="1">
    <location>
        <begin position="1"/>
        <end position="15"/>
    </location>
</feature>
<evidence type="ECO:0000313" key="3">
    <source>
        <dbReference type="EMBL" id="OWZ02636.1"/>
    </source>
</evidence>
<dbReference type="Gene3D" id="3.30.420.10">
    <property type="entry name" value="Ribonuclease H-like superfamily/Ribonuclease H"/>
    <property type="match status" value="1"/>
</dbReference>
<dbReference type="SUPFAM" id="SSF53098">
    <property type="entry name" value="Ribonuclease H-like"/>
    <property type="match status" value="1"/>
</dbReference>
<organism evidence="3 4">
    <name type="scientific">Phytophthora megakarya</name>
    <dbReference type="NCBI Taxonomy" id="4795"/>
    <lineage>
        <taxon>Eukaryota</taxon>
        <taxon>Sar</taxon>
        <taxon>Stramenopiles</taxon>
        <taxon>Oomycota</taxon>
        <taxon>Peronosporomycetes</taxon>
        <taxon>Peronosporales</taxon>
        <taxon>Peronosporaceae</taxon>
        <taxon>Phytophthora</taxon>
    </lineage>
</organism>
<keyword evidence="1" id="KW-0732">Signal</keyword>